<dbReference type="InterPro" id="IPR011032">
    <property type="entry name" value="GroES-like_sf"/>
</dbReference>
<dbReference type="PANTHER" id="PTHR45348">
    <property type="entry name" value="HYPOTHETICAL OXIDOREDUCTASE (EUROFUNG)"/>
    <property type="match status" value="1"/>
</dbReference>
<protein>
    <recommendedName>
        <fullName evidence="3">Enoyl reductase (ER) domain-containing protein</fullName>
    </recommendedName>
</protein>
<dbReference type="Pfam" id="PF00107">
    <property type="entry name" value="ADH_zinc_N"/>
    <property type="match status" value="1"/>
</dbReference>
<dbReference type="InterPro" id="IPR036291">
    <property type="entry name" value="NAD(P)-bd_dom_sf"/>
</dbReference>
<keyword evidence="5" id="KW-1185">Reference proteome</keyword>
<keyword evidence="2" id="KW-0560">Oxidoreductase</keyword>
<dbReference type="InterPro" id="IPR013154">
    <property type="entry name" value="ADH-like_N"/>
</dbReference>
<proteinExistence type="inferred from homology"/>
<dbReference type="InterPro" id="IPR013149">
    <property type="entry name" value="ADH-like_C"/>
</dbReference>
<dbReference type="PANTHER" id="PTHR45348:SF2">
    <property type="entry name" value="ZINC-TYPE ALCOHOL DEHYDROGENASE-LIKE PROTEIN C2E1P3.01"/>
    <property type="match status" value="1"/>
</dbReference>
<gene>
    <name evidence="4" type="ORF">GJ744_009290</name>
</gene>
<evidence type="ECO:0000313" key="5">
    <source>
        <dbReference type="Proteomes" id="UP000606974"/>
    </source>
</evidence>
<feature type="domain" description="Enoyl reductase (ER)" evidence="3">
    <location>
        <begin position="10"/>
        <end position="341"/>
    </location>
</feature>
<name>A0A8H7E3W8_9EURO</name>
<sequence>MKAVVIQEAGKASVTDIKEQSMRSDYIKVKTAAVAVNPTDFHHTAGVGRIGGILGCDVAGTVVDVGQDCTSDVKPGDIVYGVCHCANNDNAEDGAFAEYAMVKDGHIAKVPDNLTLEECASLGTGLTTVGQALYMTLKFPLPPNKTSDSFPIFISGGSSATGTLAIQYAKHSGLEVITTASPQNFDLVKSRGADVVFDYNDPECGQKIREYTKNSLCYVFDCVSTAASYKLVAQAFPTKSAETLHLVTLLPPDGWTRIDVQTHTLLAYTTFGEAFSKFGMNFPPLEEHFKFGKIFWKLTAQLVAEGQIKPHPVTIRKGGFHGVVSGISDMSLGIVRGTKLVYRVDDEAAGNEGASQQPVMAPSLTNWQIEK</sequence>
<dbReference type="CDD" id="cd08249">
    <property type="entry name" value="enoyl_reductase_like"/>
    <property type="match status" value="1"/>
</dbReference>
<dbReference type="Proteomes" id="UP000606974">
    <property type="component" value="Unassembled WGS sequence"/>
</dbReference>
<dbReference type="Pfam" id="PF08240">
    <property type="entry name" value="ADH_N"/>
    <property type="match status" value="1"/>
</dbReference>
<reference evidence="4" key="1">
    <citation type="submission" date="2020-02" db="EMBL/GenBank/DDBJ databases">
        <authorList>
            <person name="Palmer J.M."/>
        </authorList>
    </citation>
    <scope>NUCLEOTIDE SEQUENCE</scope>
    <source>
        <strain evidence="4">EPUS1.4</strain>
        <tissue evidence="4">Thallus</tissue>
    </source>
</reference>
<dbReference type="SUPFAM" id="SSF50129">
    <property type="entry name" value="GroES-like"/>
    <property type="match status" value="1"/>
</dbReference>
<dbReference type="SMART" id="SM00829">
    <property type="entry name" value="PKS_ER"/>
    <property type="match status" value="1"/>
</dbReference>
<comment type="caution">
    <text evidence="4">The sequence shown here is derived from an EMBL/GenBank/DDBJ whole genome shotgun (WGS) entry which is preliminary data.</text>
</comment>
<evidence type="ECO:0000256" key="2">
    <source>
        <dbReference type="ARBA" id="ARBA00023002"/>
    </source>
</evidence>
<dbReference type="Gene3D" id="3.40.50.720">
    <property type="entry name" value="NAD(P)-binding Rossmann-like Domain"/>
    <property type="match status" value="1"/>
</dbReference>
<dbReference type="InterPro" id="IPR047122">
    <property type="entry name" value="Trans-enoyl_RdTase-like"/>
</dbReference>
<organism evidence="4 5">
    <name type="scientific">Endocarpon pusillum</name>
    <dbReference type="NCBI Taxonomy" id="364733"/>
    <lineage>
        <taxon>Eukaryota</taxon>
        <taxon>Fungi</taxon>
        <taxon>Dikarya</taxon>
        <taxon>Ascomycota</taxon>
        <taxon>Pezizomycotina</taxon>
        <taxon>Eurotiomycetes</taxon>
        <taxon>Chaetothyriomycetidae</taxon>
        <taxon>Verrucariales</taxon>
        <taxon>Verrucariaceae</taxon>
        <taxon>Endocarpon</taxon>
    </lineage>
</organism>
<evidence type="ECO:0000259" key="3">
    <source>
        <dbReference type="SMART" id="SM00829"/>
    </source>
</evidence>
<dbReference type="OrthoDB" id="48317at2759"/>
<dbReference type="EMBL" id="JAACFV010000054">
    <property type="protein sequence ID" value="KAF7508437.1"/>
    <property type="molecule type" value="Genomic_DNA"/>
</dbReference>
<evidence type="ECO:0000256" key="1">
    <source>
        <dbReference type="ARBA" id="ARBA00008072"/>
    </source>
</evidence>
<dbReference type="InterPro" id="IPR020843">
    <property type="entry name" value="ER"/>
</dbReference>
<dbReference type="Gene3D" id="3.90.180.10">
    <property type="entry name" value="Medium-chain alcohol dehydrogenases, catalytic domain"/>
    <property type="match status" value="1"/>
</dbReference>
<accession>A0A8H7E3W8</accession>
<dbReference type="GO" id="GO:0016651">
    <property type="term" value="F:oxidoreductase activity, acting on NAD(P)H"/>
    <property type="evidence" value="ECO:0007669"/>
    <property type="project" value="InterPro"/>
</dbReference>
<dbReference type="SUPFAM" id="SSF51735">
    <property type="entry name" value="NAD(P)-binding Rossmann-fold domains"/>
    <property type="match status" value="1"/>
</dbReference>
<dbReference type="AlphaFoldDB" id="A0A8H7E3W8"/>
<evidence type="ECO:0000313" key="4">
    <source>
        <dbReference type="EMBL" id="KAF7508437.1"/>
    </source>
</evidence>
<comment type="similarity">
    <text evidence="1">Belongs to the zinc-containing alcohol dehydrogenase family.</text>
</comment>